<dbReference type="InterPro" id="IPR051207">
    <property type="entry name" value="ComplexI_NDUFA9_subunit"/>
</dbReference>
<dbReference type="Proteomes" id="UP000178370">
    <property type="component" value="Unassembled WGS sequence"/>
</dbReference>
<dbReference type="AlphaFoldDB" id="A0A1F6CPL5"/>
<evidence type="ECO:0000313" key="2">
    <source>
        <dbReference type="EMBL" id="OGG51095.1"/>
    </source>
</evidence>
<comment type="caution">
    <text evidence="2">The sequence shown here is derived from an EMBL/GenBank/DDBJ whole genome shotgun (WGS) entry which is preliminary data.</text>
</comment>
<name>A0A1F6CPL5_9BACT</name>
<accession>A0A1F6CPL5</accession>
<dbReference type="STRING" id="1798482.A2763_02020"/>
<dbReference type="EMBL" id="MFKV01000002">
    <property type="protein sequence ID" value="OGG51095.1"/>
    <property type="molecule type" value="Genomic_DNA"/>
</dbReference>
<dbReference type="Gene3D" id="3.40.50.720">
    <property type="entry name" value="NAD(P)-binding Rossmann-like Domain"/>
    <property type="match status" value="1"/>
</dbReference>
<dbReference type="InterPro" id="IPR036291">
    <property type="entry name" value="NAD(P)-bd_dom_sf"/>
</dbReference>
<proteinExistence type="predicted"/>
<dbReference type="InterPro" id="IPR001509">
    <property type="entry name" value="Epimerase_deHydtase"/>
</dbReference>
<dbReference type="PANTHER" id="PTHR12126">
    <property type="entry name" value="NADH-UBIQUINONE OXIDOREDUCTASE 39 KDA SUBUNIT-RELATED"/>
    <property type="match status" value="1"/>
</dbReference>
<feature type="domain" description="NAD-dependent epimerase/dehydratase" evidence="1">
    <location>
        <begin position="3"/>
        <end position="113"/>
    </location>
</feature>
<sequence>MKIAVIGSGGYVGSALCKALTRRGYSVTTVTRANYSEAKSGDFDIVVNCAMPSGKFWAKNNPKKDYEETVEKTARLLKEWRFKKFVQISTLSARTKSDTVYGAHKAQAERLCNPNEHLIVRLGALYSTSMKKGVLLDMLQGKKVYVDGKSRYSFVPLDFCAEWVAAHLERNGVVEVGGKNAIALVDVAAHIGAHVEFEGELDHQDLVSPESDFPEAKDVLAFLDSMRASQTSL</sequence>
<evidence type="ECO:0000313" key="3">
    <source>
        <dbReference type="Proteomes" id="UP000178370"/>
    </source>
</evidence>
<dbReference type="Pfam" id="PF01370">
    <property type="entry name" value="Epimerase"/>
    <property type="match status" value="1"/>
</dbReference>
<organism evidence="2 3">
    <name type="scientific">Candidatus Kaiserbacteria bacterium RIFCSPHIGHO2_01_FULL_54_36</name>
    <dbReference type="NCBI Taxonomy" id="1798482"/>
    <lineage>
        <taxon>Bacteria</taxon>
        <taxon>Candidatus Kaiseribacteriota</taxon>
    </lineage>
</organism>
<evidence type="ECO:0000259" key="1">
    <source>
        <dbReference type="Pfam" id="PF01370"/>
    </source>
</evidence>
<dbReference type="SUPFAM" id="SSF51735">
    <property type="entry name" value="NAD(P)-binding Rossmann-fold domains"/>
    <property type="match status" value="1"/>
</dbReference>
<gene>
    <name evidence="2" type="ORF">A2763_02020</name>
</gene>
<protein>
    <recommendedName>
        <fullName evidence="1">NAD-dependent epimerase/dehydratase domain-containing protein</fullName>
    </recommendedName>
</protein>
<reference evidence="2 3" key="1">
    <citation type="journal article" date="2016" name="Nat. Commun.">
        <title>Thousands of microbial genomes shed light on interconnected biogeochemical processes in an aquifer system.</title>
        <authorList>
            <person name="Anantharaman K."/>
            <person name="Brown C.T."/>
            <person name="Hug L.A."/>
            <person name="Sharon I."/>
            <person name="Castelle C.J."/>
            <person name="Probst A.J."/>
            <person name="Thomas B.C."/>
            <person name="Singh A."/>
            <person name="Wilkins M.J."/>
            <person name="Karaoz U."/>
            <person name="Brodie E.L."/>
            <person name="Williams K.H."/>
            <person name="Hubbard S.S."/>
            <person name="Banfield J.F."/>
        </authorList>
    </citation>
    <scope>NUCLEOTIDE SEQUENCE [LARGE SCALE GENOMIC DNA]</scope>
</reference>
<dbReference type="GO" id="GO:0044877">
    <property type="term" value="F:protein-containing complex binding"/>
    <property type="evidence" value="ECO:0007669"/>
    <property type="project" value="TreeGrafter"/>
</dbReference>
<dbReference type="PANTHER" id="PTHR12126:SF11">
    <property type="entry name" value="NADH DEHYDROGENASE [UBIQUINONE] 1 ALPHA SUBCOMPLEX SUBUNIT 9, MITOCHONDRIAL"/>
    <property type="match status" value="1"/>
</dbReference>